<evidence type="ECO:0000256" key="1">
    <source>
        <dbReference type="SAM" id="Phobius"/>
    </source>
</evidence>
<evidence type="ECO:0000313" key="2">
    <source>
        <dbReference type="EMBL" id="BAL58752.1"/>
    </source>
</evidence>
<protein>
    <submittedName>
        <fullName evidence="2">Uncharacterized protein</fullName>
    </submittedName>
</protein>
<reference evidence="2" key="1">
    <citation type="journal article" date="2005" name="Environ. Microbiol.">
        <title>Genetic and functional properties of uncultivated thermophilic crenarchaeotes from a subsurface gold mine as revealed by analysis of genome fragments.</title>
        <authorList>
            <person name="Nunoura T."/>
            <person name="Hirayama H."/>
            <person name="Takami H."/>
            <person name="Oida H."/>
            <person name="Nishi S."/>
            <person name="Shimamura S."/>
            <person name="Suzuki Y."/>
            <person name="Inagaki F."/>
            <person name="Takai K."/>
            <person name="Nealson K.H."/>
            <person name="Horikoshi K."/>
        </authorList>
    </citation>
    <scope>NUCLEOTIDE SEQUENCE</scope>
</reference>
<proteinExistence type="predicted"/>
<feature type="transmembrane region" description="Helical" evidence="1">
    <location>
        <begin position="6"/>
        <end position="24"/>
    </location>
</feature>
<reference evidence="2" key="2">
    <citation type="journal article" date="2012" name="PLoS ONE">
        <title>A Deeply Branching Thermophilic Bacterium with an Ancient Acetyl-CoA Pathway Dominates a Subsurface Ecosystem.</title>
        <authorList>
            <person name="Takami H."/>
            <person name="Noguchi H."/>
            <person name="Takaki Y."/>
            <person name="Uchiyama I."/>
            <person name="Toyoda A."/>
            <person name="Nishi S."/>
            <person name="Chee G.-J."/>
            <person name="Arai W."/>
            <person name="Nunoura T."/>
            <person name="Itoh T."/>
            <person name="Hattori M."/>
            <person name="Takai K."/>
        </authorList>
    </citation>
    <scope>NUCLEOTIDE SEQUENCE</scope>
</reference>
<dbReference type="EMBL" id="AP011801">
    <property type="protein sequence ID" value="BAL58752.1"/>
    <property type="molecule type" value="Genomic_DNA"/>
</dbReference>
<accession>H5SRN5</accession>
<sequence>MDPLNWLGILLGGGALALIVLAIFRGEFREIERPKYEMLGQEPPAGIKPAQPGRMGIEDRIIRVGLAIAAGYYASRFGWGSALGIVLAVLALYVGVTALLARDYLYKIFQIDTRLPEHRG</sequence>
<name>H5SRN5_ACEAU</name>
<keyword evidence="1" id="KW-0812">Transmembrane</keyword>
<organism evidence="2">
    <name type="scientific">Acetithermum autotrophicum</name>
    <dbReference type="NCBI Taxonomy" id="1446466"/>
    <lineage>
        <taxon>Bacteria</taxon>
        <taxon>Candidatus Bipolaricaulota</taxon>
        <taxon>Candidatus Acetithermum</taxon>
    </lineage>
</organism>
<dbReference type="AlphaFoldDB" id="H5SRN5"/>
<keyword evidence="1" id="KW-1133">Transmembrane helix</keyword>
<feature type="transmembrane region" description="Helical" evidence="1">
    <location>
        <begin position="85"/>
        <end position="105"/>
    </location>
</feature>
<gene>
    <name evidence="2" type="ORF">HGMM_OP2C300</name>
</gene>
<keyword evidence="1" id="KW-0472">Membrane</keyword>